<organism evidence="3 4">
    <name type="scientific">Rubellimicrobium aerolatum</name>
    <dbReference type="NCBI Taxonomy" id="490979"/>
    <lineage>
        <taxon>Bacteria</taxon>
        <taxon>Pseudomonadati</taxon>
        <taxon>Pseudomonadota</taxon>
        <taxon>Alphaproteobacteria</taxon>
        <taxon>Rhodobacterales</taxon>
        <taxon>Roseobacteraceae</taxon>
        <taxon>Rubellimicrobium</taxon>
    </lineage>
</organism>
<evidence type="ECO:0000256" key="1">
    <source>
        <dbReference type="SAM" id="Phobius"/>
    </source>
</evidence>
<protein>
    <submittedName>
        <fullName evidence="3">Protein NnrT</fullName>
    </submittedName>
</protein>
<keyword evidence="4" id="KW-1185">Reference proteome</keyword>
<gene>
    <name evidence="3" type="ORF">ACFPOC_16885</name>
</gene>
<keyword evidence="1" id="KW-1133">Transmembrane helix</keyword>
<keyword evidence="2" id="KW-0732">Signal</keyword>
<name>A0ABW0SGG6_9RHOB</name>
<comment type="caution">
    <text evidence="3">The sequence shown here is derived from an EMBL/GenBank/DDBJ whole genome shotgun (WGS) entry which is preliminary data.</text>
</comment>
<evidence type="ECO:0000313" key="4">
    <source>
        <dbReference type="Proteomes" id="UP001596056"/>
    </source>
</evidence>
<keyword evidence="1" id="KW-0472">Membrane</keyword>
<proteinExistence type="predicted"/>
<dbReference type="RefSeq" id="WP_209842939.1">
    <property type="nucleotide sequence ID" value="NZ_JAGGJP010000021.1"/>
</dbReference>
<dbReference type="EMBL" id="JBHSNA010000025">
    <property type="protein sequence ID" value="MFC5568088.1"/>
    <property type="molecule type" value="Genomic_DNA"/>
</dbReference>
<evidence type="ECO:0000313" key="3">
    <source>
        <dbReference type="EMBL" id="MFC5568088.1"/>
    </source>
</evidence>
<reference evidence="4" key="1">
    <citation type="journal article" date="2019" name="Int. J. Syst. Evol. Microbiol.">
        <title>The Global Catalogue of Microorganisms (GCM) 10K type strain sequencing project: providing services to taxonomists for standard genome sequencing and annotation.</title>
        <authorList>
            <consortium name="The Broad Institute Genomics Platform"/>
            <consortium name="The Broad Institute Genome Sequencing Center for Infectious Disease"/>
            <person name="Wu L."/>
            <person name="Ma J."/>
        </authorList>
    </citation>
    <scope>NUCLEOTIDE SEQUENCE [LARGE SCALE GENOMIC DNA]</scope>
    <source>
        <strain evidence="4">KACC 11588</strain>
    </source>
</reference>
<dbReference type="Proteomes" id="UP001596056">
    <property type="component" value="Unassembled WGS sequence"/>
</dbReference>
<feature type="chain" id="PRO_5046596213" evidence="2">
    <location>
        <begin position="22"/>
        <end position="61"/>
    </location>
</feature>
<keyword evidence="1" id="KW-0812">Transmembrane</keyword>
<sequence length="61" mass="6500">MPLLELLLLALLLLAPQFAAAEGFAPPVPAAQTTEAELWFAIASVAMILALAAVQWLVSRR</sequence>
<feature type="transmembrane region" description="Helical" evidence="1">
    <location>
        <begin position="37"/>
        <end position="58"/>
    </location>
</feature>
<feature type="signal peptide" evidence="2">
    <location>
        <begin position="1"/>
        <end position="21"/>
    </location>
</feature>
<accession>A0ABW0SGG6</accession>
<evidence type="ECO:0000256" key="2">
    <source>
        <dbReference type="SAM" id="SignalP"/>
    </source>
</evidence>